<sequence length="266" mass="31920">MGRTTEFFKLNAEKAKNNLILDLHSKTKFKKSFEDFISERKAEFGDRYVVTFNNVIQKVSSNINTILPKELWELTYWLGEIEYERIYQQGENYEKVHNELYINNGIESLYEVQSTNAYGFMFQYGNFTDYFETDETDEPYDGGRNIDTIKFIRFLDYMILLMKKILDADLTWYKYDFSKEEIEETSKIENLNQENKLLFEVIESESISLKENFFVEKEKENLEENYRSRNGDYYTVFCADNFFENCLRMKKEIEEINTNIIIVDSI</sequence>
<reference evidence="1 2" key="1">
    <citation type="submission" date="2020-06" db="EMBL/GenBank/DDBJ databases">
        <authorList>
            <person name="Criscuolo A."/>
        </authorList>
    </citation>
    <scope>NUCLEOTIDE SEQUENCE [LARGE SCALE GENOMIC DNA]</scope>
    <source>
        <strain evidence="1">PXU-55</strain>
    </source>
</reference>
<evidence type="ECO:0000313" key="1">
    <source>
        <dbReference type="EMBL" id="CAC9974156.1"/>
    </source>
</evidence>
<accession>A0A9N8J280</accession>
<gene>
    <name evidence="1" type="ORF">FLAPXU55_01850</name>
</gene>
<protein>
    <submittedName>
        <fullName evidence="1">Uncharacterized protein</fullName>
    </submittedName>
</protein>
<dbReference type="Proteomes" id="UP000533639">
    <property type="component" value="Unassembled WGS sequence"/>
</dbReference>
<proteinExistence type="predicted"/>
<dbReference type="RefSeq" id="WP_180857436.1">
    <property type="nucleotide sequence ID" value="NZ_CAIJDE010000038.1"/>
</dbReference>
<dbReference type="AlphaFoldDB" id="A0A9N8J280"/>
<name>A0A9N8J280_9FLAO</name>
<organism evidence="1 2">
    <name type="scientific">Flavobacterium panici</name>
    <dbReference type="NCBI Taxonomy" id="2654843"/>
    <lineage>
        <taxon>Bacteria</taxon>
        <taxon>Pseudomonadati</taxon>
        <taxon>Bacteroidota</taxon>
        <taxon>Flavobacteriia</taxon>
        <taxon>Flavobacteriales</taxon>
        <taxon>Flavobacteriaceae</taxon>
        <taxon>Flavobacterium</taxon>
    </lineage>
</organism>
<dbReference type="EMBL" id="CAIJDE010000038">
    <property type="protein sequence ID" value="CAC9974156.1"/>
    <property type="molecule type" value="Genomic_DNA"/>
</dbReference>
<comment type="caution">
    <text evidence="1">The sequence shown here is derived from an EMBL/GenBank/DDBJ whole genome shotgun (WGS) entry which is preliminary data.</text>
</comment>
<evidence type="ECO:0000313" key="2">
    <source>
        <dbReference type="Proteomes" id="UP000533639"/>
    </source>
</evidence>
<keyword evidence="2" id="KW-1185">Reference proteome</keyword>